<gene>
    <name evidence="3" type="ORF">DXZ79_01925</name>
</gene>
<dbReference type="Pfam" id="PF18443">
    <property type="entry name" value="Tli4_N"/>
    <property type="match status" value="1"/>
</dbReference>
<dbReference type="AlphaFoldDB" id="A0A8D4SLS4"/>
<dbReference type="Pfam" id="PF18426">
    <property type="entry name" value="Tli4_C"/>
    <property type="match status" value="1"/>
</dbReference>
<accession>A0A8D4SLS4</accession>
<feature type="domain" description="Tle cognate immunity protein 4 C-terminal" evidence="1">
    <location>
        <begin position="204"/>
        <end position="355"/>
    </location>
</feature>
<protein>
    <recommendedName>
        <fullName evidence="5">Tle cognate immunity protein 4 C-terminal domain-containing protein</fullName>
    </recommendedName>
</protein>
<dbReference type="Proteomes" id="UP000265864">
    <property type="component" value="Chromosome"/>
</dbReference>
<evidence type="ECO:0000259" key="1">
    <source>
        <dbReference type="Pfam" id="PF18426"/>
    </source>
</evidence>
<name>A0A8D4SLS4_9GAMM</name>
<reference evidence="3 4" key="1">
    <citation type="submission" date="2018-09" db="EMBL/GenBank/DDBJ databases">
        <title>Yersinia kristensenii subsp. rochesterensis subsp. nov., Isolated from Human Feces.</title>
        <authorList>
            <person name="Cunningham S.A."/>
            <person name="Jeraldo P."/>
            <person name="Patel R."/>
        </authorList>
    </citation>
    <scope>NUCLEOTIDE SEQUENCE [LARGE SCALE GENOMIC DNA]</scope>
    <source>
        <strain evidence="3 4">ATCC BAA-2637</strain>
    </source>
</reference>
<dbReference type="InterPro" id="IPR040761">
    <property type="entry name" value="Tli4_N"/>
</dbReference>
<organism evidence="3 4">
    <name type="scientific">Yersinia rochesterensis</name>
    <dbReference type="NCBI Taxonomy" id="1604335"/>
    <lineage>
        <taxon>Bacteria</taxon>
        <taxon>Pseudomonadati</taxon>
        <taxon>Pseudomonadota</taxon>
        <taxon>Gammaproteobacteria</taxon>
        <taxon>Enterobacterales</taxon>
        <taxon>Yersiniaceae</taxon>
        <taxon>Yersinia</taxon>
    </lineage>
</organism>
<evidence type="ECO:0008006" key="5">
    <source>
        <dbReference type="Google" id="ProtNLM"/>
    </source>
</evidence>
<dbReference type="RefSeq" id="WP_120011036.1">
    <property type="nucleotide sequence ID" value="NZ_CP032482.1"/>
</dbReference>
<dbReference type="EMBL" id="CP032482">
    <property type="protein sequence ID" value="AYD42614.1"/>
    <property type="molecule type" value="Genomic_DNA"/>
</dbReference>
<evidence type="ECO:0000259" key="2">
    <source>
        <dbReference type="Pfam" id="PF18443"/>
    </source>
</evidence>
<dbReference type="GeneID" id="82549551"/>
<evidence type="ECO:0000313" key="4">
    <source>
        <dbReference type="Proteomes" id="UP000265864"/>
    </source>
</evidence>
<evidence type="ECO:0000313" key="3">
    <source>
        <dbReference type="EMBL" id="AYD42614.1"/>
    </source>
</evidence>
<sequence>MNKSKLVLVLISVVIVYSLWQWLKPYPSKLALTEQEYIVVENLLTNRTPRCIGRYIIDLPESFVLPDASLVQINKQNVETKRMYLPAFEQRIRLREQELRNTRTVSAEDAPFLRQIYSLPDGMKGVIFDHNSSDISPDVFRHLEAHFYNNGVAFKTIIEAVNPDSERYEKKRKSDPDLYRNDVTQKLTELKNLLSHLKGRKENEIPNTTGLCIPDGFISGNAFGDEDVALSYQSAVNPRLHINFSTNNFIQEDHSLLERSAEIESGLLLSKIRTLMKGNRKINTLTVEEWLSSGTGEDAASGHVFRLLVNEKTGSNTTPFLSVGLSHGPLPDEALSENEVITFWEQLTATLRMQSNMM</sequence>
<proteinExistence type="predicted"/>
<feature type="domain" description="Tle cognate immunity protein 4 N-terminal" evidence="2">
    <location>
        <begin position="48"/>
        <end position="200"/>
    </location>
</feature>
<dbReference type="InterPro" id="IPR041290">
    <property type="entry name" value="Tli4_C"/>
</dbReference>